<dbReference type="RefSeq" id="WP_226905548.1">
    <property type="nucleotide sequence ID" value="NZ_AP022839.1"/>
</dbReference>
<dbReference type="KEGG" id="lant:TUM19329_05250"/>
<keyword evidence="2" id="KW-1185">Reference proteome</keyword>
<protein>
    <submittedName>
        <fullName evidence="1">Uncharacterized protein</fullName>
    </submittedName>
</protein>
<evidence type="ECO:0000313" key="1">
    <source>
        <dbReference type="EMBL" id="BCA94164.1"/>
    </source>
</evidence>
<dbReference type="SUPFAM" id="SSF48403">
    <property type="entry name" value="Ankyrin repeat"/>
    <property type="match status" value="1"/>
</dbReference>
<reference evidence="1" key="1">
    <citation type="journal article" date="2020" name="Microbiol. Resour. Announc.">
        <title>Complete Genome Sequence of Novel Psychrotolerant Legionella Strain TUM19329, Isolated from Antarctic Lake Sediment.</title>
        <authorList>
            <person name="Shimada S."/>
            <person name="Nakai R."/>
            <person name="Aoki K."/>
            <person name="Shimoeda N."/>
            <person name="Ohno G."/>
            <person name="Miyazaki Y."/>
            <person name="Kudoh S."/>
            <person name="Imura S."/>
            <person name="Watanabe K."/>
            <person name="Ishii Y."/>
            <person name="Tateda K."/>
        </authorList>
    </citation>
    <scope>NUCLEOTIDE SEQUENCE [LARGE SCALE GENOMIC DNA]</scope>
    <source>
        <strain evidence="1">TUM19329</strain>
    </source>
</reference>
<accession>A0A6F8T0G1</accession>
<proteinExistence type="predicted"/>
<dbReference type="InterPro" id="IPR036770">
    <property type="entry name" value="Ankyrin_rpt-contain_sf"/>
</dbReference>
<dbReference type="Proteomes" id="UP000502894">
    <property type="component" value="Chromosome"/>
</dbReference>
<organism evidence="1 2">
    <name type="scientific">Legionella antarctica</name>
    <dbReference type="NCBI Taxonomy" id="2708020"/>
    <lineage>
        <taxon>Bacteria</taxon>
        <taxon>Pseudomonadati</taxon>
        <taxon>Pseudomonadota</taxon>
        <taxon>Gammaproteobacteria</taxon>
        <taxon>Legionellales</taxon>
        <taxon>Legionellaceae</taxon>
        <taxon>Legionella</taxon>
    </lineage>
</organism>
<sequence length="499" mass="56666">MDFTTEMNEAINRGLEGFKLFIRDKINENSDYLSQFFWSPPDGLQMTVINFLVSAHHEQDEDAPTNESRNDLTAFIDCVLELSEDKNVGEPLHQAILAGKLQLALHLLGIERGVEEKTSFDVVTLSEPVSTKIKVSKYNMDRRDNEGRTLLAIILNIKNIELLRAILMIKPNVHATTSMTDFRVMFQPIHQAVVMDFAEGVRMLAAQGAQLANPLGPMKDTPLILAARLGKITAMEALLDFPGENLLLEATNNNFLEDTKTGHTALEELCNRIANSKEKVDAIRGVAMLLCQGAEPPVGEEMRELLSRNRIALLKAIDSYLEKKTELVDAFVNRCHVTESPLHNIVYADHSWGSSIRHLFGKPSDAAFLIENMVTRKYNRPYVEHSHGTPLSSATAESLLGEKNYLKLYAEFVRRYTQAYDSQIFTNRWSTMRWMIAEGRCDWVTVVNYARNHPTSRTRIIWGEMFHPMPKLHEDIEDRVDETFEDTRPEGSQRQSAMN</sequence>
<name>A0A6F8T0G1_9GAMM</name>
<dbReference type="Gene3D" id="1.25.40.20">
    <property type="entry name" value="Ankyrin repeat-containing domain"/>
    <property type="match status" value="1"/>
</dbReference>
<gene>
    <name evidence="1" type="primary">legA12</name>
    <name evidence="1" type="ORF">TUM19329_05250</name>
</gene>
<dbReference type="EMBL" id="AP022839">
    <property type="protein sequence ID" value="BCA94164.1"/>
    <property type="molecule type" value="Genomic_DNA"/>
</dbReference>
<dbReference type="NCBIfam" id="NF043019">
    <property type="entry name" value="T4SS_AnkC"/>
    <property type="match status" value="1"/>
</dbReference>
<evidence type="ECO:0000313" key="2">
    <source>
        <dbReference type="Proteomes" id="UP000502894"/>
    </source>
</evidence>
<dbReference type="AlphaFoldDB" id="A0A6F8T0G1"/>